<sequence>MAVAVLQNIDDLIENNRRRVEVLEEMARAIYHEWFMKFHYPGHQGAPLVDSACGPIPEGWTAGTIGDALELRYGKALKADARRGGDVAVVSSAGVVGWHDESFVDGPGIVVGRKGNVGSVHWVDGPFWPIDTAYYVATELPLRFVVEQLRRTEFANTHAAVPGLSREGAYARPFVVPPAGVLDAFEAVVDPLGVEASALAKQSGGLASLRDLLLPKLVTGQIDVSKLDLNALIEGQVA</sequence>
<dbReference type="Proteomes" id="UP000756387">
    <property type="component" value="Unassembled WGS sequence"/>
</dbReference>
<evidence type="ECO:0000256" key="1">
    <source>
        <dbReference type="ARBA" id="ARBA00022747"/>
    </source>
</evidence>
<keyword evidence="3" id="KW-0540">Nuclease</keyword>
<dbReference type="PANTHER" id="PTHR30408">
    <property type="entry name" value="TYPE-1 RESTRICTION ENZYME ECOKI SPECIFICITY PROTEIN"/>
    <property type="match status" value="1"/>
</dbReference>
<dbReference type="InterPro" id="IPR044946">
    <property type="entry name" value="Restrct_endonuc_typeI_TRD_sf"/>
</dbReference>
<evidence type="ECO:0000313" key="4">
    <source>
        <dbReference type="Proteomes" id="UP000756387"/>
    </source>
</evidence>
<keyword evidence="3" id="KW-0255">Endonuclease</keyword>
<evidence type="ECO:0000313" key="3">
    <source>
        <dbReference type="EMBL" id="MBE7324101.1"/>
    </source>
</evidence>
<evidence type="ECO:0000256" key="2">
    <source>
        <dbReference type="ARBA" id="ARBA00023125"/>
    </source>
</evidence>
<keyword evidence="3" id="KW-0378">Hydrolase</keyword>
<keyword evidence="4" id="KW-1185">Reference proteome</keyword>
<keyword evidence="1" id="KW-0680">Restriction system</keyword>
<comment type="caution">
    <text evidence="3">The sequence shown here is derived from an EMBL/GenBank/DDBJ whole genome shotgun (WGS) entry which is preliminary data.</text>
</comment>
<keyword evidence="2" id="KW-0238">DNA-binding</keyword>
<dbReference type="InterPro" id="IPR052021">
    <property type="entry name" value="Type-I_RS_S_subunit"/>
</dbReference>
<dbReference type="EMBL" id="JADCSA010000004">
    <property type="protein sequence ID" value="MBE7324101.1"/>
    <property type="molecule type" value="Genomic_DNA"/>
</dbReference>
<dbReference type="PANTHER" id="PTHR30408:SF13">
    <property type="entry name" value="TYPE I RESTRICTION ENZYME HINDI SPECIFICITY SUBUNIT"/>
    <property type="match status" value="1"/>
</dbReference>
<dbReference type="GO" id="GO:0004519">
    <property type="term" value="F:endonuclease activity"/>
    <property type="evidence" value="ECO:0007669"/>
    <property type="project" value="UniProtKB-KW"/>
</dbReference>
<protein>
    <submittedName>
        <fullName evidence="3">Restriction endonuclease subunit S</fullName>
    </submittedName>
</protein>
<reference evidence="3 4" key="1">
    <citation type="submission" date="2020-10" db="EMBL/GenBank/DDBJ databases">
        <title>Nocardioides sp. isolated from sludge.</title>
        <authorList>
            <person name="Zhang X."/>
        </authorList>
    </citation>
    <scope>NUCLEOTIDE SEQUENCE [LARGE SCALE GENOMIC DNA]</scope>
    <source>
        <strain evidence="3 4">Y6</strain>
    </source>
</reference>
<organism evidence="3 4">
    <name type="scientific">Nocardioides malaquae</name>
    <dbReference type="NCBI Taxonomy" id="2773426"/>
    <lineage>
        <taxon>Bacteria</taxon>
        <taxon>Bacillati</taxon>
        <taxon>Actinomycetota</taxon>
        <taxon>Actinomycetes</taxon>
        <taxon>Propionibacteriales</taxon>
        <taxon>Nocardioidaceae</taxon>
        <taxon>Nocardioides</taxon>
    </lineage>
</organism>
<proteinExistence type="predicted"/>
<name>A0ABR9RRB0_9ACTN</name>
<dbReference type="SUPFAM" id="SSF116734">
    <property type="entry name" value="DNA methylase specificity domain"/>
    <property type="match status" value="1"/>
</dbReference>
<gene>
    <name evidence="3" type="ORF">IEQ44_05505</name>
</gene>
<accession>A0ABR9RRB0</accession>
<dbReference type="Gene3D" id="3.90.220.20">
    <property type="entry name" value="DNA methylase specificity domains"/>
    <property type="match status" value="1"/>
</dbReference>